<dbReference type="InterPro" id="IPR036047">
    <property type="entry name" value="F-box-like_dom_sf"/>
</dbReference>
<dbReference type="SUPFAM" id="SSF81383">
    <property type="entry name" value="F-box domain"/>
    <property type="match status" value="1"/>
</dbReference>
<dbReference type="PANTHER" id="PTHR32278">
    <property type="entry name" value="F-BOX DOMAIN-CONTAINING PROTEIN"/>
    <property type="match status" value="1"/>
</dbReference>
<evidence type="ECO:0000313" key="2">
    <source>
        <dbReference type="Proteomes" id="UP000813463"/>
    </source>
</evidence>
<dbReference type="InterPro" id="IPR001810">
    <property type="entry name" value="F-box_dom"/>
</dbReference>
<dbReference type="Proteomes" id="UP000813463">
    <property type="component" value="Chromosome 5"/>
</dbReference>
<dbReference type="OrthoDB" id="1918565at2759"/>
<accession>A0A9R0IJR2</accession>
<evidence type="ECO:0000259" key="1">
    <source>
        <dbReference type="PROSITE" id="PS50181"/>
    </source>
</evidence>
<dbReference type="AlphaFoldDB" id="A0A9R0IJR2"/>
<dbReference type="SMART" id="SM00256">
    <property type="entry name" value="FBOX"/>
    <property type="match status" value="1"/>
</dbReference>
<dbReference type="InterPro" id="IPR025886">
    <property type="entry name" value="PP2-like"/>
</dbReference>
<protein>
    <submittedName>
        <fullName evidence="3">F-box protein PP2-B12 isoform X1</fullName>
    </submittedName>
</protein>
<dbReference type="CDD" id="cd22162">
    <property type="entry name" value="F-box_AtSKIP3-like"/>
    <property type="match status" value="1"/>
</dbReference>
<dbReference type="KEGG" id="soe:110790136"/>
<dbReference type="Gene3D" id="1.20.1280.50">
    <property type="match status" value="1"/>
</dbReference>
<organism evidence="2 3">
    <name type="scientific">Spinacia oleracea</name>
    <name type="common">Spinach</name>
    <dbReference type="NCBI Taxonomy" id="3562"/>
    <lineage>
        <taxon>Eukaryota</taxon>
        <taxon>Viridiplantae</taxon>
        <taxon>Streptophyta</taxon>
        <taxon>Embryophyta</taxon>
        <taxon>Tracheophyta</taxon>
        <taxon>Spermatophyta</taxon>
        <taxon>Magnoliopsida</taxon>
        <taxon>eudicotyledons</taxon>
        <taxon>Gunneridae</taxon>
        <taxon>Pentapetalae</taxon>
        <taxon>Caryophyllales</taxon>
        <taxon>Chenopodiaceae</taxon>
        <taxon>Chenopodioideae</taxon>
        <taxon>Anserineae</taxon>
        <taxon>Spinacia</taxon>
    </lineage>
</organism>
<reference evidence="2" key="1">
    <citation type="journal article" date="2021" name="Nat. Commun.">
        <title>Genomic analyses provide insights into spinach domestication and the genetic basis of agronomic traits.</title>
        <authorList>
            <person name="Cai X."/>
            <person name="Sun X."/>
            <person name="Xu C."/>
            <person name="Sun H."/>
            <person name="Wang X."/>
            <person name="Ge C."/>
            <person name="Zhang Z."/>
            <person name="Wang Q."/>
            <person name="Fei Z."/>
            <person name="Jiao C."/>
            <person name="Wang Q."/>
        </authorList>
    </citation>
    <scope>NUCLEOTIDE SEQUENCE [LARGE SCALE GENOMIC DNA]</scope>
    <source>
        <strain evidence="2">cv. Varoflay</strain>
    </source>
</reference>
<dbReference type="RefSeq" id="XP_021850588.1">
    <property type="nucleotide sequence ID" value="XM_021994896.2"/>
</dbReference>
<proteinExistence type="predicted"/>
<reference evidence="3" key="2">
    <citation type="submission" date="2025-08" db="UniProtKB">
        <authorList>
            <consortium name="RefSeq"/>
        </authorList>
    </citation>
    <scope>IDENTIFICATION</scope>
    <source>
        <tissue evidence="3">Leaf</tissue>
    </source>
</reference>
<sequence length="285" mass="32440">MEERESNKRGINLLDLPDGCLSHILSLTSPFYVLRSSLVCKFFHSIAKSDLVWEKFLPSDFHPIIQHSSASPSKKHIVLHLCRSFILLEDGHKSFSLDKWTGKKCYMLGARELTLAFSDNSRCWRWKPLPESRFPEVAELLGVAELHITGRISTQLLSPNTTYHMYFSFMLGAWSRGFEVSPVKVFVSRIATNGAYLGGSSSYDTSKSFYLKAPENDEMFDDVEGEEAFEHRRDSGHRWIKIDMGKYFNRVDDNVAALEMTLMGTEVSLHKSGLIIHGIEILPLD</sequence>
<keyword evidence="2" id="KW-1185">Reference proteome</keyword>
<dbReference type="PROSITE" id="PS50181">
    <property type="entry name" value="FBOX"/>
    <property type="match status" value="1"/>
</dbReference>
<dbReference type="PANTHER" id="PTHR32278:SF111">
    <property type="entry name" value="F-BOX PROTEIN PP2-B12-RELATED"/>
    <property type="match status" value="1"/>
</dbReference>
<evidence type="ECO:0000313" key="3">
    <source>
        <dbReference type="RefSeq" id="XP_021850588.1"/>
    </source>
</evidence>
<name>A0A9R0IJR2_SPIOL</name>
<dbReference type="Pfam" id="PF14299">
    <property type="entry name" value="PP2"/>
    <property type="match status" value="1"/>
</dbReference>
<gene>
    <name evidence="3" type="primary">LOC110790136</name>
</gene>
<dbReference type="Pfam" id="PF00646">
    <property type="entry name" value="F-box"/>
    <property type="match status" value="1"/>
</dbReference>
<dbReference type="GeneID" id="110790136"/>
<feature type="domain" description="F-box" evidence="1">
    <location>
        <begin position="10"/>
        <end position="56"/>
    </location>
</feature>